<feature type="compositionally biased region" description="Basic and acidic residues" evidence="4">
    <location>
        <begin position="16"/>
        <end position="27"/>
    </location>
</feature>
<dbReference type="EC" id="3.2.2.21" evidence="6"/>
<dbReference type="GO" id="GO:0032993">
    <property type="term" value="C:protein-DNA complex"/>
    <property type="evidence" value="ECO:0007669"/>
    <property type="project" value="TreeGrafter"/>
</dbReference>
<gene>
    <name evidence="6" type="primary">MAG1</name>
    <name evidence="6" type="ORF">PRK78_000914</name>
</gene>
<accession>A0AAF0IGB2</accession>
<dbReference type="CDD" id="cd00056">
    <property type="entry name" value="ENDO3c"/>
    <property type="match status" value="1"/>
</dbReference>
<dbReference type="InterPro" id="IPR011257">
    <property type="entry name" value="DNA_glycosylase"/>
</dbReference>
<dbReference type="InterPro" id="IPR051912">
    <property type="entry name" value="Alkylbase_DNA_Glycosylase/TA"/>
</dbReference>
<evidence type="ECO:0000256" key="4">
    <source>
        <dbReference type="SAM" id="MobiDB-lite"/>
    </source>
</evidence>
<proteinExistence type="inferred from homology"/>
<keyword evidence="6" id="KW-0378">Hydrolase</keyword>
<dbReference type="AlphaFoldDB" id="A0AAF0IGB2"/>
<name>A0AAF0IGB2_9EURO</name>
<evidence type="ECO:0000256" key="1">
    <source>
        <dbReference type="ARBA" id="ARBA00010817"/>
    </source>
</evidence>
<feature type="region of interest" description="Disordered" evidence="4">
    <location>
        <begin position="240"/>
        <end position="269"/>
    </location>
</feature>
<evidence type="ECO:0000256" key="3">
    <source>
        <dbReference type="ARBA" id="ARBA00023204"/>
    </source>
</evidence>
<comment type="similarity">
    <text evidence="1">Belongs to the alkylbase DNA glycosidase AlkA family.</text>
</comment>
<keyword evidence="2" id="KW-0227">DNA damage</keyword>
<feature type="region of interest" description="Disordered" evidence="4">
    <location>
        <begin position="1"/>
        <end position="128"/>
    </location>
</feature>
<dbReference type="GO" id="GO:0006307">
    <property type="term" value="P:DNA alkylation repair"/>
    <property type="evidence" value="ECO:0007669"/>
    <property type="project" value="TreeGrafter"/>
</dbReference>
<dbReference type="Pfam" id="PF00730">
    <property type="entry name" value="HhH-GPD"/>
    <property type="match status" value="1"/>
</dbReference>
<dbReference type="PANTHER" id="PTHR43003">
    <property type="entry name" value="DNA-3-METHYLADENINE GLYCOSYLASE"/>
    <property type="match status" value="1"/>
</dbReference>
<dbReference type="EMBL" id="CP120627">
    <property type="protein sequence ID" value="WEW55483.1"/>
    <property type="molecule type" value="Genomic_DNA"/>
</dbReference>
<feature type="compositionally biased region" description="Polar residues" evidence="4">
    <location>
        <begin position="86"/>
        <end position="97"/>
    </location>
</feature>
<dbReference type="SMART" id="SM00478">
    <property type="entry name" value="ENDO3c"/>
    <property type="match status" value="1"/>
</dbReference>
<feature type="compositionally biased region" description="Basic and acidic residues" evidence="4">
    <location>
        <begin position="256"/>
        <end position="269"/>
    </location>
</feature>
<keyword evidence="7" id="KW-1185">Reference proteome</keyword>
<dbReference type="Proteomes" id="UP001219355">
    <property type="component" value="Chromosome 1"/>
</dbReference>
<dbReference type="GO" id="GO:0005634">
    <property type="term" value="C:nucleus"/>
    <property type="evidence" value="ECO:0007669"/>
    <property type="project" value="TreeGrafter"/>
</dbReference>
<feature type="domain" description="HhH-GPD" evidence="5">
    <location>
        <begin position="286"/>
        <end position="439"/>
    </location>
</feature>
<sequence>MAPRRSLRISAATQKPAEEAAETEKILRGRTQGSRVAKARLKKTPVTATSSRTRARKRTATKLSSDCRSQDHGPPSTPHKRERESNQQNQSKPTLLSTPPPFIPNLKPNSTPSAPPDVNRPVDPHHTAATLITPHGTHLTAYARTTEEDSPSKISVSRPTTTTGNILEQGLAHLLKIDPKLRAVIDKYPSPPFSASHLAEKVDPFQSLASGIIGQQVSGLAAKSIKKKFVALFNKGPIARSSSDADGGGGGTVKEANGESDKACVKEKNDYDYGTNTDKSINENDNNDDADIPMRFPTPEEVVKCDLMTLRTAGLSQRKAEYIRGLAEKFVNGDLSARMLLTASDEDIFEKLIAVRGLGKWSVEMFSVFGLKRLDVFSTGDLGVQRGMAAYVGRDIAKLKAKKGDRSFKYMSEKEMLEIAAPFTPYKSLFMWYMWRWEDVDVTVMQD</sequence>
<reference evidence="6" key="1">
    <citation type="submission" date="2023-03" db="EMBL/GenBank/DDBJ databases">
        <title>Emydomyces testavorans Genome Sequence.</title>
        <authorList>
            <person name="Hoyer L."/>
        </authorList>
    </citation>
    <scope>NUCLEOTIDE SEQUENCE</scope>
    <source>
        <strain evidence="6">16-2883</strain>
    </source>
</reference>
<dbReference type="InterPro" id="IPR003265">
    <property type="entry name" value="HhH-GPD_domain"/>
</dbReference>
<evidence type="ECO:0000313" key="7">
    <source>
        <dbReference type="Proteomes" id="UP001219355"/>
    </source>
</evidence>
<protein>
    <submittedName>
        <fullName evidence="6">3-methyladenine DNA glycosylase</fullName>
        <ecNumber evidence="6">3.2.2.21</ecNumber>
    </submittedName>
</protein>
<dbReference type="GO" id="GO:0043916">
    <property type="term" value="F:DNA-7-methylguanine glycosylase activity"/>
    <property type="evidence" value="ECO:0007669"/>
    <property type="project" value="TreeGrafter"/>
</dbReference>
<keyword evidence="6" id="KW-0326">Glycosidase</keyword>
<keyword evidence="3" id="KW-0234">DNA repair</keyword>
<dbReference type="PANTHER" id="PTHR43003:SF5">
    <property type="entry name" value="DNA-3-METHYLADENINE GLYCOSYLASE"/>
    <property type="match status" value="1"/>
</dbReference>
<dbReference type="GO" id="GO:0006285">
    <property type="term" value="P:base-excision repair, AP site formation"/>
    <property type="evidence" value="ECO:0007669"/>
    <property type="project" value="TreeGrafter"/>
</dbReference>
<evidence type="ECO:0000259" key="5">
    <source>
        <dbReference type="SMART" id="SM00478"/>
    </source>
</evidence>
<dbReference type="GO" id="GO:0008725">
    <property type="term" value="F:DNA-3-methyladenine glycosylase activity"/>
    <property type="evidence" value="ECO:0007669"/>
    <property type="project" value="TreeGrafter"/>
</dbReference>
<dbReference type="SUPFAM" id="SSF48150">
    <property type="entry name" value="DNA-glycosylase"/>
    <property type="match status" value="1"/>
</dbReference>
<dbReference type="GO" id="GO:0032131">
    <property type="term" value="F:alkylated DNA binding"/>
    <property type="evidence" value="ECO:0007669"/>
    <property type="project" value="TreeGrafter"/>
</dbReference>
<evidence type="ECO:0000313" key="6">
    <source>
        <dbReference type="EMBL" id="WEW55483.1"/>
    </source>
</evidence>
<dbReference type="Gene3D" id="1.10.340.30">
    <property type="entry name" value="Hypothetical protein, domain 2"/>
    <property type="match status" value="1"/>
</dbReference>
<organism evidence="6 7">
    <name type="scientific">Emydomyces testavorans</name>
    <dbReference type="NCBI Taxonomy" id="2070801"/>
    <lineage>
        <taxon>Eukaryota</taxon>
        <taxon>Fungi</taxon>
        <taxon>Dikarya</taxon>
        <taxon>Ascomycota</taxon>
        <taxon>Pezizomycotina</taxon>
        <taxon>Eurotiomycetes</taxon>
        <taxon>Eurotiomycetidae</taxon>
        <taxon>Onygenales</taxon>
        <taxon>Nannizziopsiaceae</taxon>
        <taxon>Emydomyces</taxon>
    </lineage>
</organism>
<evidence type="ECO:0000256" key="2">
    <source>
        <dbReference type="ARBA" id="ARBA00022763"/>
    </source>
</evidence>
<dbReference type="FunFam" id="1.10.340.30:FF:000004">
    <property type="entry name" value="DNA-3-methyladenine glycosylase II"/>
    <property type="match status" value="1"/>
</dbReference>